<accession>A0A8H6TT27</accession>
<feature type="region of interest" description="Disordered" evidence="7">
    <location>
        <begin position="121"/>
        <end position="142"/>
    </location>
</feature>
<evidence type="ECO:0000256" key="3">
    <source>
        <dbReference type="ARBA" id="ARBA00020007"/>
    </source>
</evidence>
<feature type="region of interest" description="Disordered" evidence="7">
    <location>
        <begin position="193"/>
        <end position="230"/>
    </location>
</feature>
<dbReference type="EMBL" id="JACAZE010000001">
    <property type="protein sequence ID" value="KAF7322272.1"/>
    <property type="molecule type" value="Genomic_DNA"/>
</dbReference>
<evidence type="ECO:0000256" key="2">
    <source>
        <dbReference type="ARBA" id="ARBA00013056"/>
    </source>
</evidence>
<evidence type="ECO:0000313" key="9">
    <source>
        <dbReference type="Proteomes" id="UP000613580"/>
    </source>
</evidence>
<dbReference type="SUPFAM" id="SSF69500">
    <property type="entry name" value="DTD-like"/>
    <property type="match status" value="1"/>
</dbReference>
<sequence length="230" mass="24722">MRAVIQRVSSASVAVDGDVIAQISRGLMVLVGIGRGKRHRGRCRGAYKQDVRLSTGSGATSTADSRPLQSLSLRVFADPEDETKMWKTSVKDIDAEVLCVSQFTLMAQTKKGSKPDFHNAMVGASLPKPLPQHTESNSIQKTEDSRVLYSKFLDCMRAAYKSNKIRDGRFGAMMNVSLTNEGPVTFTLDTREVVPAASGGANSKQSRPNKQHASSGATSSQSPDKDGSAT</sequence>
<comment type="catalytic activity">
    <reaction evidence="6">
        <text>a D-aminoacyl-tRNA + H2O = a tRNA + a D-alpha-amino acid + H(+)</text>
        <dbReference type="Rhea" id="RHEA:13953"/>
        <dbReference type="Rhea" id="RHEA-COMP:10123"/>
        <dbReference type="Rhea" id="RHEA-COMP:10124"/>
        <dbReference type="ChEBI" id="CHEBI:15377"/>
        <dbReference type="ChEBI" id="CHEBI:15378"/>
        <dbReference type="ChEBI" id="CHEBI:59871"/>
        <dbReference type="ChEBI" id="CHEBI:78442"/>
        <dbReference type="ChEBI" id="CHEBI:79333"/>
        <dbReference type="EC" id="3.1.1.96"/>
    </reaction>
</comment>
<name>A0A8H6TT27_MYCCL</name>
<dbReference type="EC" id="3.1.1.96" evidence="2"/>
<organism evidence="8 9">
    <name type="scientific">Mycena chlorophos</name>
    <name type="common">Agaric fungus</name>
    <name type="synonym">Agaricus chlorophos</name>
    <dbReference type="NCBI Taxonomy" id="658473"/>
    <lineage>
        <taxon>Eukaryota</taxon>
        <taxon>Fungi</taxon>
        <taxon>Dikarya</taxon>
        <taxon>Basidiomycota</taxon>
        <taxon>Agaricomycotina</taxon>
        <taxon>Agaricomycetes</taxon>
        <taxon>Agaricomycetidae</taxon>
        <taxon>Agaricales</taxon>
        <taxon>Marasmiineae</taxon>
        <taxon>Mycenaceae</taxon>
        <taxon>Mycena</taxon>
    </lineage>
</organism>
<protein>
    <recommendedName>
        <fullName evidence="3">D-aminoacyl-tRNA deacylase</fullName>
        <ecNumber evidence="2">3.1.1.96</ecNumber>
    </recommendedName>
    <alternativeName>
        <fullName evidence="4">Gly-tRNA(Ala) deacylase</fullName>
    </alternativeName>
</protein>
<evidence type="ECO:0000256" key="1">
    <source>
        <dbReference type="ARBA" id="ARBA00009673"/>
    </source>
</evidence>
<dbReference type="Proteomes" id="UP000613580">
    <property type="component" value="Unassembled WGS sequence"/>
</dbReference>
<comment type="similarity">
    <text evidence="1">Belongs to the DTD family.</text>
</comment>
<evidence type="ECO:0000313" key="8">
    <source>
        <dbReference type="EMBL" id="KAF7322272.1"/>
    </source>
</evidence>
<dbReference type="Gene3D" id="3.50.80.10">
    <property type="entry name" value="D-tyrosyl-tRNA(Tyr) deacylase"/>
    <property type="match status" value="2"/>
</dbReference>
<evidence type="ECO:0000256" key="7">
    <source>
        <dbReference type="SAM" id="MobiDB-lite"/>
    </source>
</evidence>
<evidence type="ECO:0000256" key="6">
    <source>
        <dbReference type="ARBA" id="ARBA00048018"/>
    </source>
</evidence>
<dbReference type="AlphaFoldDB" id="A0A8H6TT27"/>
<reference evidence="8" key="1">
    <citation type="submission" date="2020-05" db="EMBL/GenBank/DDBJ databases">
        <title>Mycena genomes resolve the evolution of fungal bioluminescence.</title>
        <authorList>
            <person name="Tsai I.J."/>
        </authorList>
    </citation>
    <scope>NUCLEOTIDE SEQUENCE</scope>
    <source>
        <strain evidence="8">110903Hualien_Pintung</strain>
    </source>
</reference>
<dbReference type="Pfam" id="PF02580">
    <property type="entry name" value="Tyr_Deacylase"/>
    <property type="match status" value="3"/>
</dbReference>
<comment type="catalytic activity">
    <reaction evidence="5">
        <text>glycyl-tRNA(Ala) + H2O = tRNA(Ala) + glycine + H(+)</text>
        <dbReference type="Rhea" id="RHEA:53744"/>
        <dbReference type="Rhea" id="RHEA-COMP:9657"/>
        <dbReference type="Rhea" id="RHEA-COMP:13640"/>
        <dbReference type="ChEBI" id="CHEBI:15377"/>
        <dbReference type="ChEBI" id="CHEBI:15378"/>
        <dbReference type="ChEBI" id="CHEBI:57305"/>
        <dbReference type="ChEBI" id="CHEBI:78442"/>
        <dbReference type="ChEBI" id="CHEBI:78522"/>
        <dbReference type="EC" id="3.1.1.96"/>
    </reaction>
</comment>
<dbReference type="PANTHER" id="PTHR10472:SF5">
    <property type="entry name" value="D-AMINOACYL-TRNA DEACYLASE 1"/>
    <property type="match status" value="1"/>
</dbReference>
<comment type="caution">
    <text evidence="8">The sequence shown here is derived from an EMBL/GenBank/DDBJ whole genome shotgun (WGS) entry which is preliminary data.</text>
</comment>
<dbReference type="GO" id="GO:0005737">
    <property type="term" value="C:cytoplasm"/>
    <property type="evidence" value="ECO:0007669"/>
    <property type="project" value="InterPro"/>
</dbReference>
<dbReference type="GO" id="GO:0051500">
    <property type="term" value="F:D-tyrosyl-tRNA(Tyr) deacylase activity"/>
    <property type="evidence" value="ECO:0007669"/>
    <property type="project" value="TreeGrafter"/>
</dbReference>
<dbReference type="InterPro" id="IPR003732">
    <property type="entry name" value="Daa-tRNA_deacyls_DTD"/>
</dbReference>
<keyword evidence="9" id="KW-1185">Reference proteome</keyword>
<dbReference type="OrthoDB" id="275783at2759"/>
<evidence type="ECO:0000256" key="4">
    <source>
        <dbReference type="ARBA" id="ARBA00032747"/>
    </source>
</evidence>
<dbReference type="InterPro" id="IPR023509">
    <property type="entry name" value="DTD-like_sf"/>
</dbReference>
<proteinExistence type="inferred from homology"/>
<dbReference type="PANTHER" id="PTHR10472">
    <property type="entry name" value="D-TYROSYL-TRNA TYR DEACYLASE"/>
    <property type="match status" value="1"/>
</dbReference>
<gene>
    <name evidence="8" type="ORF">HMN09_00004600</name>
</gene>
<evidence type="ECO:0000256" key="5">
    <source>
        <dbReference type="ARBA" id="ARBA00047676"/>
    </source>
</evidence>
<feature type="compositionally biased region" description="Polar residues" evidence="7">
    <location>
        <begin position="200"/>
        <end position="222"/>
    </location>
</feature>